<feature type="domain" description="Major facilitator superfamily (MFS) profile" evidence="5">
    <location>
        <begin position="26"/>
        <end position="251"/>
    </location>
</feature>
<feature type="transmembrane region" description="Helical" evidence="4">
    <location>
        <begin position="138"/>
        <end position="161"/>
    </location>
</feature>
<keyword evidence="7" id="KW-1185">Reference proteome</keyword>
<dbReference type="Proteomes" id="UP001165667">
    <property type="component" value="Unassembled WGS sequence"/>
</dbReference>
<dbReference type="Gene3D" id="1.20.1250.20">
    <property type="entry name" value="MFS general substrate transporter like domains"/>
    <property type="match status" value="1"/>
</dbReference>
<keyword evidence="1 4" id="KW-0812">Transmembrane</keyword>
<sequence>MAGERGTRTVVPRFTLIAASGGDIHLVFWIAVIPALLAVAVLVVAVREPARPASPATTARSPIHPSELMRLGPTYWRLVTVGTVLTLARFSEAFLILRAQDLGLVATLVPLVLVVMNVVYGLVAYPMGILADRKDPKLLLCAGFGVLVAADVILAFAPNLWVGVFGVALWGLHMGMTQGLLASLVSAAVPADRRGTAFGVYNLAGGVALLLASVLAGALWQSYGPGSTFMVGAAFTMVGLIGAVTLLRRDP</sequence>
<dbReference type="GO" id="GO:0022857">
    <property type="term" value="F:transmembrane transporter activity"/>
    <property type="evidence" value="ECO:0007669"/>
    <property type="project" value="InterPro"/>
</dbReference>
<feature type="transmembrane region" description="Helical" evidence="4">
    <location>
        <begin position="167"/>
        <end position="189"/>
    </location>
</feature>
<comment type="caution">
    <text evidence="6">The sequence shown here is derived from an EMBL/GenBank/DDBJ whole genome shotgun (WGS) entry which is preliminary data.</text>
</comment>
<accession>A0AA41Z9Q3</accession>
<dbReference type="Pfam" id="PF07690">
    <property type="entry name" value="MFS_1"/>
    <property type="match status" value="1"/>
</dbReference>
<proteinExistence type="predicted"/>
<keyword evidence="3 4" id="KW-0472">Membrane</keyword>
<protein>
    <submittedName>
        <fullName evidence="6">MFS transporter</fullName>
    </submittedName>
</protein>
<dbReference type="AlphaFoldDB" id="A0AA41Z9Q3"/>
<dbReference type="PROSITE" id="PS50850">
    <property type="entry name" value="MFS"/>
    <property type="match status" value="1"/>
</dbReference>
<evidence type="ECO:0000313" key="7">
    <source>
        <dbReference type="Proteomes" id="UP001165667"/>
    </source>
</evidence>
<evidence type="ECO:0000313" key="6">
    <source>
        <dbReference type="EMBL" id="MCW6511877.1"/>
    </source>
</evidence>
<dbReference type="RefSeq" id="WP_282588256.1">
    <property type="nucleotide sequence ID" value="NZ_JAMOIM010000035.1"/>
</dbReference>
<dbReference type="InterPro" id="IPR020846">
    <property type="entry name" value="MFS_dom"/>
</dbReference>
<dbReference type="SUPFAM" id="SSF103473">
    <property type="entry name" value="MFS general substrate transporter"/>
    <property type="match status" value="1"/>
</dbReference>
<dbReference type="EMBL" id="JAMOIM010000035">
    <property type="protein sequence ID" value="MCW6511877.1"/>
    <property type="molecule type" value="Genomic_DNA"/>
</dbReference>
<evidence type="ECO:0000259" key="5">
    <source>
        <dbReference type="PROSITE" id="PS50850"/>
    </source>
</evidence>
<evidence type="ECO:0000256" key="4">
    <source>
        <dbReference type="SAM" id="Phobius"/>
    </source>
</evidence>
<dbReference type="InterPro" id="IPR036259">
    <property type="entry name" value="MFS_trans_sf"/>
</dbReference>
<gene>
    <name evidence="6" type="ORF">M8523_28360</name>
</gene>
<evidence type="ECO:0000256" key="1">
    <source>
        <dbReference type="ARBA" id="ARBA00022692"/>
    </source>
</evidence>
<dbReference type="PANTHER" id="PTHR23518">
    <property type="entry name" value="C-METHYLTRANSFERASE"/>
    <property type="match status" value="1"/>
</dbReference>
<feature type="transmembrane region" description="Helical" evidence="4">
    <location>
        <begin position="229"/>
        <end position="247"/>
    </location>
</feature>
<evidence type="ECO:0000256" key="3">
    <source>
        <dbReference type="ARBA" id="ARBA00023136"/>
    </source>
</evidence>
<feature type="transmembrane region" description="Helical" evidence="4">
    <location>
        <begin position="103"/>
        <end position="126"/>
    </location>
</feature>
<dbReference type="PANTHER" id="PTHR23518:SF2">
    <property type="entry name" value="MAJOR FACILITATOR SUPERFAMILY TRANSPORTER"/>
    <property type="match status" value="1"/>
</dbReference>
<name>A0AA41Z9Q3_9HYPH</name>
<reference evidence="6" key="1">
    <citation type="submission" date="2022-05" db="EMBL/GenBank/DDBJ databases">
        <authorList>
            <person name="Pankratov T."/>
        </authorList>
    </citation>
    <scope>NUCLEOTIDE SEQUENCE</scope>
    <source>
        <strain evidence="6">BP6-180914</strain>
    </source>
</reference>
<keyword evidence="2 4" id="KW-1133">Transmembrane helix</keyword>
<feature type="transmembrane region" description="Helical" evidence="4">
    <location>
        <begin position="201"/>
        <end position="223"/>
    </location>
</feature>
<feature type="transmembrane region" description="Helical" evidence="4">
    <location>
        <begin position="26"/>
        <end position="46"/>
    </location>
</feature>
<organism evidence="6 7">
    <name type="scientific">Lichenifustis flavocetrariae</name>
    <dbReference type="NCBI Taxonomy" id="2949735"/>
    <lineage>
        <taxon>Bacteria</taxon>
        <taxon>Pseudomonadati</taxon>
        <taxon>Pseudomonadota</taxon>
        <taxon>Alphaproteobacteria</taxon>
        <taxon>Hyphomicrobiales</taxon>
        <taxon>Lichenihabitantaceae</taxon>
        <taxon>Lichenifustis</taxon>
    </lineage>
</organism>
<evidence type="ECO:0000256" key="2">
    <source>
        <dbReference type="ARBA" id="ARBA00022989"/>
    </source>
</evidence>
<dbReference type="InterPro" id="IPR011701">
    <property type="entry name" value="MFS"/>
</dbReference>